<dbReference type="EMBL" id="DVHH01000134">
    <property type="protein sequence ID" value="HIR55024.1"/>
    <property type="molecule type" value="Genomic_DNA"/>
</dbReference>
<evidence type="ECO:0000313" key="2">
    <source>
        <dbReference type="EMBL" id="HIR55024.1"/>
    </source>
</evidence>
<reference evidence="2" key="1">
    <citation type="submission" date="2020-10" db="EMBL/GenBank/DDBJ databases">
        <authorList>
            <person name="Gilroy R."/>
        </authorList>
    </citation>
    <scope>NUCLEOTIDE SEQUENCE</scope>
    <source>
        <strain evidence="2">ChiGjej3B3-7149</strain>
    </source>
</reference>
<accession>A0A9D1DLM7</accession>
<proteinExistence type="predicted"/>
<name>A0A9D1DLM7_9FIRM</name>
<sequence length="297" mass="32021">MKKLSILLSLCLALALGGCSMLREEAAPAEEDRLVGIYVTPEYIDTFDFEAYFEDNASQLLSGGGGEISAEDAEEYSQRIYATNNGGREGELEFPIWGVPLVCARYGEGEESYVAGTSSPCLEGGSLNMKYADELESCTLSGTIYCPAGENVQAYCNPVYQQADGRLYLTSGQGMSSDGAGTMSFTLSNETAGPEGERGWAVDITLDITPKCPTERVCVLLYGEDGELLGREEFAPEAAPEKIPAGDAAYAVVEDHTRDDSGEKAVERLFIQPGESFLVRTLPEGSAFYELRSVEFS</sequence>
<protein>
    <submittedName>
        <fullName evidence="2">Uncharacterized protein</fullName>
    </submittedName>
</protein>
<gene>
    <name evidence="2" type="ORF">IAD36_05425</name>
</gene>
<evidence type="ECO:0000313" key="3">
    <source>
        <dbReference type="Proteomes" id="UP000824238"/>
    </source>
</evidence>
<keyword evidence="1" id="KW-0732">Signal</keyword>
<reference evidence="2" key="2">
    <citation type="journal article" date="2021" name="PeerJ">
        <title>Extensive microbial diversity within the chicken gut microbiome revealed by metagenomics and culture.</title>
        <authorList>
            <person name="Gilroy R."/>
            <person name="Ravi A."/>
            <person name="Getino M."/>
            <person name="Pursley I."/>
            <person name="Horton D.L."/>
            <person name="Alikhan N.F."/>
            <person name="Baker D."/>
            <person name="Gharbi K."/>
            <person name="Hall N."/>
            <person name="Watson M."/>
            <person name="Adriaenssens E.M."/>
            <person name="Foster-Nyarko E."/>
            <person name="Jarju S."/>
            <person name="Secka A."/>
            <person name="Antonio M."/>
            <person name="Oren A."/>
            <person name="Chaudhuri R.R."/>
            <person name="La Ragione R."/>
            <person name="Hildebrand F."/>
            <person name="Pallen M.J."/>
        </authorList>
    </citation>
    <scope>NUCLEOTIDE SEQUENCE</scope>
    <source>
        <strain evidence="2">ChiGjej3B3-7149</strain>
    </source>
</reference>
<dbReference type="PROSITE" id="PS51257">
    <property type="entry name" value="PROKAR_LIPOPROTEIN"/>
    <property type="match status" value="1"/>
</dbReference>
<feature type="chain" id="PRO_5038460537" evidence="1">
    <location>
        <begin position="27"/>
        <end position="297"/>
    </location>
</feature>
<feature type="signal peptide" evidence="1">
    <location>
        <begin position="1"/>
        <end position="26"/>
    </location>
</feature>
<dbReference type="Proteomes" id="UP000824238">
    <property type="component" value="Unassembled WGS sequence"/>
</dbReference>
<dbReference type="AlphaFoldDB" id="A0A9D1DLM7"/>
<comment type="caution">
    <text evidence="2">The sequence shown here is derived from an EMBL/GenBank/DDBJ whole genome shotgun (WGS) entry which is preliminary data.</text>
</comment>
<organism evidence="2 3">
    <name type="scientific">Candidatus Scatomorpha intestinigallinarum</name>
    <dbReference type="NCBI Taxonomy" id="2840923"/>
    <lineage>
        <taxon>Bacteria</taxon>
        <taxon>Bacillati</taxon>
        <taxon>Bacillota</taxon>
        <taxon>Clostridia</taxon>
        <taxon>Eubacteriales</taxon>
        <taxon>Candidatus Scatomorpha</taxon>
    </lineage>
</organism>
<evidence type="ECO:0000256" key="1">
    <source>
        <dbReference type="SAM" id="SignalP"/>
    </source>
</evidence>